<dbReference type="Gene3D" id="3.30.310.80">
    <property type="entry name" value="Kinase associated domain 1, KA1"/>
    <property type="match status" value="1"/>
</dbReference>
<dbReference type="EMBL" id="JAVIJP010000107">
    <property type="protein sequence ID" value="KAL3614411.1"/>
    <property type="molecule type" value="Genomic_DNA"/>
</dbReference>
<dbReference type="PROSITE" id="PS50816">
    <property type="entry name" value="NAF"/>
    <property type="match status" value="1"/>
</dbReference>
<dbReference type="AlphaFoldDB" id="A0ABD3BBD1"/>
<dbReference type="InterPro" id="IPR018451">
    <property type="entry name" value="NAF/FISL_domain"/>
</dbReference>
<accession>A0ABD3BBD1</accession>
<organism evidence="2 3">
    <name type="scientific">Castilleja foliolosa</name>
    <dbReference type="NCBI Taxonomy" id="1961234"/>
    <lineage>
        <taxon>Eukaryota</taxon>
        <taxon>Viridiplantae</taxon>
        <taxon>Streptophyta</taxon>
        <taxon>Embryophyta</taxon>
        <taxon>Tracheophyta</taxon>
        <taxon>Spermatophyta</taxon>
        <taxon>Magnoliopsida</taxon>
        <taxon>eudicotyledons</taxon>
        <taxon>Gunneridae</taxon>
        <taxon>Pentapetalae</taxon>
        <taxon>asterids</taxon>
        <taxon>lamiids</taxon>
        <taxon>Lamiales</taxon>
        <taxon>Orobanchaceae</taxon>
        <taxon>Pedicularideae</taxon>
        <taxon>Castillejinae</taxon>
        <taxon>Castilleja</taxon>
    </lineage>
</organism>
<gene>
    <name evidence="2" type="ORF">CASFOL_042485</name>
</gene>
<comment type="caution">
    <text evidence="2">The sequence shown here is derived from an EMBL/GenBank/DDBJ whole genome shotgun (WGS) entry which is preliminary data.</text>
</comment>
<proteinExistence type="predicted"/>
<dbReference type="InterPro" id="IPR004041">
    <property type="entry name" value="NAF_dom"/>
</dbReference>
<dbReference type="Proteomes" id="UP001632038">
    <property type="component" value="Unassembled WGS sequence"/>
</dbReference>
<protein>
    <recommendedName>
        <fullName evidence="1">NAF domain-containing protein</fullName>
    </recommendedName>
</protein>
<keyword evidence="3" id="KW-1185">Reference proteome</keyword>
<dbReference type="CDD" id="cd12195">
    <property type="entry name" value="CIPK_C"/>
    <property type="match status" value="1"/>
</dbReference>
<evidence type="ECO:0000259" key="1">
    <source>
        <dbReference type="PROSITE" id="PS50816"/>
    </source>
</evidence>
<sequence>MGTQCVGSEARYLNAFDLISYSCGADLSGLFSASGGDWVNSEIFVSAEWPEKIFERIEAAAEGIRVTKKGMGVRLQVMNWEYAVKAEINQLTEEVAMVEVKGDASGHDLWKDKFEPRLFTFH</sequence>
<evidence type="ECO:0000313" key="3">
    <source>
        <dbReference type="Proteomes" id="UP001632038"/>
    </source>
</evidence>
<name>A0ABD3BBD1_9LAMI</name>
<evidence type="ECO:0000313" key="2">
    <source>
        <dbReference type="EMBL" id="KAL3614411.1"/>
    </source>
</evidence>
<dbReference type="Pfam" id="PF03822">
    <property type="entry name" value="NAF"/>
    <property type="match status" value="1"/>
</dbReference>
<reference evidence="3" key="1">
    <citation type="journal article" date="2024" name="IScience">
        <title>Strigolactones Initiate the Formation of Haustorium-like Structures in Castilleja.</title>
        <authorList>
            <person name="Buerger M."/>
            <person name="Peterson D."/>
            <person name="Chory J."/>
        </authorList>
    </citation>
    <scope>NUCLEOTIDE SEQUENCE [LARGE SCALE GENOMIC DNA]</scope>
</reference>
<feature type="domain" description="NAF" evidence="1">
    <location>
        <begin position="8"/>
        <end position="32"/>
    </location>
</feature>